<feature type="region of interest" description="Disordered" evidence="1">
    <location>
        <begin position="251"/>
        <end position="292"/>
    </location>
</feature>
<dbReference type="Pfam" id="PF12776">
    <property type="entry name" value="Myb_DNA-bind_3"/>
    <property type="match status" value="1"/>
</dbReference>
<dbReference type="STRING" id="1295533.A0A1E3HAK8"/>
<feature type="region of interest" description="Disordered" evidence="1">
    <location>
        <begin position="437"/>
        <end position="525"/>
    </location>
</feature>
<dbReference type="PANTHER" id="PTHR46929">
    <property type="entry name" value="EXPRESSED PROTEIN"/>
    <property type="match status" value="1"/>
</dbReference>
<evidence type="ECO:0000313" key="3">
    <source>
        <dbReference type="EMBL" id="ODN73369.1"/>
    </source>
</evidence>
<keyword evidence="4" id="KW-1185">Reference proteome</keyword>
<comment type="caution">
    <text evidence="3">The sequence shown here is derived from an EMBL/GenBank/DDBJ whole genome shotgun (WGS) entry which is preliminary data.</text>
</comment>
<gene>
    <name evidence="3" type="ORF">L202_07908</name>
</gene>
<reference evidence="3 4" key="1">
    <citation type="submission" date="2016-06" db="EMBL/GenBank/DDBJ databases">
        <title>Evolution of pathogenesis and genome organization in the Tremellales.</title>
        <authorList>
            <person name="Cuomo C."/>
            <person name="Litvintseva A."/>
            <person name="Heitman J."/>
            <person name="Chen Y."/>
            <person name="Sun S."/>
            <person name="Springer D."/>
            <person name="Dromer F."/>
            <person name="Young S."/>
            <person name="Zeng Q."/>
            <person name="Chapman S."/>
            <person name="Gujja S."/>
            <person name="Saif S."/>
            <person name="Birren B."/>
        </authorList>
    </citation>
    <scope>NUCLEOTIDE SEQUENCE [LARGE SCALE GENOMIC DNA]</scope>
    <source>
        <strain evidence="3 4">CBS 6039</strain>
    </source>
</reference>
<dbReference type="RefSeq" id="XP_018989281.1">
    <property type="nucleotide sequence ID" value="XM_019142710.1"/>
</dbReference>
<feature type="compositionally biased region" description="Low complexity" evidence="1">
    <location>
        <begin position="467"/>
        <end position="495"/>
    </location>
</feature>
<dbReference type="PANTHER" id="PTHR46929:SF3">
    <property type="entry name" value="MYB_SANT-LIKE DOMAIN-CONTAINING PROTEIN"/>
    <property type="match status" value="1"/>
</dbReference>
<sequence>MLMIEPTVVTTGLGLYYLDSGRVIPPSNHKITPNSVTPDAFSSTPNLSIHLPLSNSTEMSSTHSSPLMKERKRSAHWSGQDTQILINVLLREKDTRTADNGFPPEVWQEVSGLLMGSNPNLAQDGSEMLLGGAKTPEACKSRWQRLQRDYKAAKELAQLPDIKWNNTTHRLEATEHAWQNAAKVYEITNKHRKIHLPWWDSLVILCSREATRSRGRRRRKKSIEADQEEYQAELLAESSRHAAQVHAQMTNGHGHHGYEPMSNGHHPHHHHPQEHHQQHHHGMHDPNQGGSGLVGLSNGALQAVEHGAFSWEAGSSGDGDFDQSFLPNQAFIPQKRNPMFDPGLLTPETSSGTTVSAPLTLHDTPNKRQRTSSRTSQTHVLPHQHLGNMPGANYPYAPMASGNQTAAGPGAQSPDYGSGEGMLDPVLLQATASPGITLKTYTPPEKGGPATTMQGSLGNPQVHRRAPSQSQPQPRHPPTSHSSSDSSSTHNTHNNLQIQAQAHNHPQSHPHFQAQSQPQSVHQPHLTQIQPPLQVSPSDPMFLSSLTESQRRTEALLQLQTVDADMRDEEMVEVMEEFEMNVAAADTYLAIKKEALRKMWLANLVKRRQR</sequence>
<evidence type="ECO:0000313" key="4">
    <source>
        <dbReference type="Proteomes" id="UP000094065"/>
    </source>
</evidence>
<protein>
    <recommendedName>
        <fullName evidence="2">Myb-like domain-containing protein</fullName>
    </recommendedName>
</protein>
<feature type="domain" description="Myb-like" evidence="2">
    <location>
        <begin position="69"/>
        <end position="147"/>
    </location>
</feature>
<name>A0A1E3HAK8_9TREE</name>
<dbReference type="InterPro" id="IPR001005">
    <property type="entry name" value="SANT/Myb"/>
</dbReference>
<feature type="compositionally biased region" description="Polar residues" evidence="1">
    <location>
        <begin position="496"/>
        <end position="507"/>
    </location>
</feature>
<accession>A0A1E3HAK8</accession>
<proteinExistence type="predicted"/>
<feature type="compositionally biased region" description="Polar residues" evidence="1">
    <location>
        <begin position="513"/>
        <end position="525"/>
    </location>
</feature>
<dbReference type="PROSITE" id="PS50090">
    <property type="entry name" value="MYB_LIKE"/>
    <property type="match status" value="1"/>
</dbReference>
<feature type="compositionally biased region" description="Basic residues" evidence="1">
    <location>
        <begin position="265"/>
        <end position="282"/>
    </location>
</feature>
<dbReference type="OrthoDB" id="2930561at2759"/>
<feature type="region of interest" description="Disordered" evidence="1">
    <location>
        <begin position="349"/>
        <end position="422"/>
    </location>
</feature>
<organism evidence="3 4">
    <name type="scientific">Cryptococcus amylolentus CBS 6039</name>
    <dbReference type="NCBI Taxonomy" id="1295533"/>
    <lineage>
        <taxon>Eukaryota</taxon>
        <taxon>Fungi</taxon>
        <taxon>Dikarya</taxon>
        <taxon>Basidiomycota</taxon>
        <taxon>Agaricomycotina</taxon>
        <taxon>Tremellomycetes</taxon>
        <taxon>Tremellales</taxon>
        <taxon>Cryptococcaceae</taxon>
        <taxon>Cryptococcus</taxon>
    </lineage>
</organism>
<evidence type="ECO:0000256" key="1">
    <source>
        <dbReference type="SAM" id="MobiDB-lite"/>
    </source>
</evidence>
<dbReference type="InterPro" id="IPR024752">
    <property type="entry name" value="Myb/SANT-like_dom"/>
</dbReference>
<dbReference type="AlphaFoldDB" id="A0A1E3HAK8"/>
<dbReference type="EMBL" id="AWGJ01000013">
    <property type="protein sequence ID" value="ODN73369.1"/>
    <property type="molecule type" value="Genomic_DNA"/>
</dbReference>
<dbReference type="Proteomes" id="UP000094065">
    <property type="component" value="Unassembled WGS sequence"/>
</dbReference>
<evidence type="ECO:0000259" key="2">
    <source>
        <dbReference type="PROSITE" id="PS50090"/>
    </source>
</evidence>
<dbReference type="GeneID" id="30159217"/>